<gene>
    <name evidence="2" type="ORF">DWB85_05935</name>
</gene>
<keyword evidence="3" id="KW-1185">Reference proteome</keyword>
<organism evidence="2 3">
    <name type="scientific">Seongchinamella sediminis</name>
    <dbReference type="NCBI Taxonomy" id="2283635"/>
    <lineage>
        <taxon>Bacteria</taxon>
        <taxon>Pseudomonadati</taxon>
        <taxon>Pseudomonadota</taxon>
        <taxon>Gammaproteobacteria</taxon>
        <taxon>Cellvibrionales</taxon>
        <taxon>Halieaceae</taxon>
        <taxon>Seongchinamella</taxon>
    </lineage>
</organism>
<dbReference type="InterPro" id="IPR021365">
    <property type="entry name" value="DUF2891"/>
</dbReference>
<accession>A0A3L7DZP5</accession>
<evidence type="ECO:0000313" key="3">
    <source>
        <dbReference type="Proteomes" id="UP000265509"/>
    </source>
</evidence>
<feature type="signal peptide" evidence="1">
    <location>
        <begin position="1"/>
        <end position="23"/>
    </location>
</feature>
<evidence type="ECO:0000256" key="1">
    <source>
        <dbReference type="SAM" id="SignalP"/>
    </source>
</evidence>
<name>A0A3L7DZP5_9GAMM</name>
<evidence type="ECO:0000313" key="2">
    <source>
        <dbReference type="EMBL" id="RLQ22724.1"/>
    </source>
</evidence>
<dbReference type="Proteomes" id="UP000265509">
    <property type="component" value="Unassembled WGS sequence"/>
</dbReference>
<feature type="chain" id="PRO_5018169285" evidence="1">
    <location>
        <begin position="24"/>
        <end position="367"/>
    </location>
</feature>
<protein>
    <submittedName>
        <fullName evidence="2">DUF2891 family protein</fullName>
    </submittedName>
</protein>
<comment type="caution">
    <text evidence="2">The sequence shown here is derived from an EMBL/GenBank/DDBJ whole genome shotgun (WGS) entry which is preliminary data.</text>
</comment>
<proteinExistence type="predicted"/>
<sequence>MTITFKQLVLLLFSSLALSPALAAGDSQPAGHYETVFADLAMHCMHQQFPNVIKHKMNTAADVKTPRELYPAFYGCYDWHSSVHGHWLLVRMLNTAPDKVDTNLIKSRLGQSFRPENLEAELQSYTREGNRTFERPYGLAWYLQLTTELREASFSQAKTWLQTLQPLESAIVAAMTDWLHKLAYPIRTGEHSQTAFAFGLMLDWSRHSGNTDFEQLLTRRVRDYYLEDRDCPIAYEPSGQDFLSPCLAEADLMRRVLPADEFRDWLTDFFPRLHRGDESWITPATVSDKSDGKLAHLDGLNLSRAWMLEGIISALDDNDPRVALLESNLKAHRKAGLDAVIGDMHYMGSHWLGSFAAYLETRRGIAL</sequence>
<dbReference type="EMBL" id="QRAN01000005">
    <property type="protein sequence ID" value="RLQ22724.1"/>
    <property type="molecule type" value="Genomic_DNA"/>
</dbReference>
<reference evidence="2 3" key="1">
    <citation type="submission" date="2018-07" db="EMBL/GenBank/DDBJ databases">
        <title>Halioglobus sp. genome submission.</title>
        <authorList>
            <person name="Ye M.-Q."/>
            <person name="Du Z.-J."/>
        </authorList>
    </citation>
    <scope>NUCLEOTIDE SEQUENCE [LARGE SCALE GENOMIC DNA]</scope>
    <source>
        <strain evidence="2 3">U0301</strain>
    </source>
</reference>
<dbReference type="RefSeq" id="WP_117953495.1">
    <property type="nucleotide sequence ID" value="NZ_QRAN01000005.1"/>
</dbReference>
<dbReference type="OrthoDB" id="9779797at2"/>
<keyword evidence="1" id="KW-0732">Signal</keyword>
<dbReference type="Pfam" id="PF11199">
    <property type="entry name" value="DUF2891"/>
    <property type="match status" value="1"/>
</dbReference>
<dbReference type="AlphaFoldDB" id="A0A3L7DZP5"/>